<gene>
    <name evidence="1" type="ORF">J2Z44_002069</name>
</gene>
<reference evidence="1 2" key="1">
    <citation type="submission" date="2021-03" db="EMBL/GenBank/DDBJ databases">
        <title>Genomic Encyclopedia of Type Strains, Phase IV (KMG-IV): sequencing the most valuable type-strain genomes for metagenomic binning, comparative biology and taxonomic classification.</title>
        <authorList>
            <person name="Goeker M."/>
        </authorList>
    </citation>
    <scope>NUCLEOTIDE SEQUENCE [LARGE SCALE GENOMIC DNA]</scope>
    <source>
        <strain evidence="1 2">DSM 28650</strain>
    </source>
</reference>
<organism evidence="1 2">
    <name type="scientific">Clostridium punense</name>
    <dbReference type="NCBI Taxonomy" id="1054297"/>
    <lineage>
        <taxon>Bacteria</taxon>
        <taxon>Bacillati</taxon>
        <taxon>Bacillota</taxon>
        <taxon>Clostridia</taxon>
        <taxon>Eubacteriales</taxon>
        <taxon>Clostridiaceae</taxon>
        <taxon>Clostridium</taxon>
    </lineage>
</organism>
<comment type="caution">
    <text evidence="1">The sequence shown here is derived from an EMBL/GenBank/DDBJ whole genome shotgun (WGS) entry which is preliminary data.</text>
</comment>
<keyword evidence="2" id="KW-1185">Reference proteome</keyword>
<dbReference type="EMBL" id="JAGGLL010000014">
    <property type="protein sequence ID" value="MBP2022268.1"/>
    <property type="molecule type" value="Genomic_DNA"/>
</dbReference>
<accession>A0ABS4K3A5</accession>
<dbReference type="Proteomes" id="UP001519308">
    <property type="component" value="Unassembled WGS sequence"/>
</dbReference>
<sequence>MAHRRVIETYYKDVNNLADLLNKLVNSYRLLIGGANELNGIALASKRDIKDALKRANELGDIIDGVIDALEISTDNCNCYCKLKSEIINSKMHMAYIETEINEDLKLQN</sequence>
<proteinExistence type="predicted"/>
<name>A0ABS4K3A5_9CLOT</name>
<dbReference type="RefSeq" id="WP_021281518.1">
    <property type="nucleotide sequence ID" value="NZ_JAGGLL010000014.1"/>
</dbReference>
<evidence type="ECO:0000313" key="2">
    <source>
        <dbReference type="Proteomes" id="UP001519308"/>
    </source>
</evidence>
<protein>
    <submittedName>
        <fullName evidence="1">Uncharacterized protein</fullName>
    </submittedName>
</protein>
<evidence type="ECO:0000313" key="1">
    <source>
        <dbReference type="EMBL" id="MBP2022268.1"/>
    </source>
</evidence>